<evidence type="ECO:0000256" key="3">
    <source>
        <dbReference type="SAM" id="MobiDB-lite"/>
    </source>
</evidence>
<dbReference type="PROSITE" id="PS51253">
    <property type="entry name" value="HTH_CENPB"/>
    <property type="match status" value="1"/>
</dbReference>
<dbReference type="Gene3D" id="1.10.10.60">
    <property type="entry name" value="Homeodomain-like"/>
    <property type="match status" value="1"/>
</dbReference>
<keyword evidence="2" id="KW-0238">DNA-binding</keyword>
<dbReference type="EMBL" id="JABFTP020000001">
    <property type="protein sequence ID" value="KAL3265643.1"/>
    <property type="molecule type" value="Genomic_DNA"/>
</dbReference>
<evidence type="ECO:0000259" key="4">
    <source>
        <dbReference type="PROSITE" id="PS51253"/>
    </source>
</evidence>
<feature type="compositionally biased region" description="Basic residues" evidence="3">
    <location>
        <begin position="416"/>
        <end position="429"/>
    </location>
</feature>
<dbReference type="GO" id="GO:0003677">
    <property type="term" value="F:DNA binding"/>
    <property type="evidence" value="ECO:0007669"/>
    <property type="project" value="UniProtKB-KW"/>
</dbReference>
<feature type="domain" description="HTH CENPB-type" evidence="4">
    <location>
        <begin position="62"/>
        <end position="139"/>
    </location>
</feature>
<keyword evidence="6" id="KW-1185">Reference proteome</keyword>
<dbReference type="InterPro" id="IPR006600">
    <property type="entry name" value="HTH_CenpB_DNA-bd_dom"/>
</dbReference>
<accession>A0ABD2MH26</accession>
<dbReference type="InterPro" id="IPR009057">
    <property type="entry name" value="Homeodomain-like_sf"/>
</dbReference>
<evidence type="ECO:0000256" key="2">
    <source>
        <dbReference type="ARBA" id="ARBA00023125"/>
    </source>
</evidence>
<proteinExistence type="predicted"/>
<name>A0ABD2MH26_9CUCU</name>
<dbReference type="GO" id="GO:0005634">
    <property type="term" value="C:nucleus"/>
    <property type="evidence" value="ECO:0007669"/>
    <property type="project" value="UniProtKB-SubCell"/>
</dbReference>
<evidence type="ECO:0000256" key="1">
    <source>
        <dbReference type="ARBA" id="ARBA00004123"/>
    </source>
</evidence>
<reference evidence="5 6" key="1">
    <citation type="journal article" date="2021" name="BMC Biol.">
        <title>Horizontally acquired antibacterial genes associated with adaptive radiation of ladybird beetles.</title>
        <authorList>
            <person name="Li H.S."/>
            <person name="Tang X.F."/>
            <person name="Huang Y.H."/>
            <person name="Xu Z.Y."/>
            <person name="Chen M.L."/>
            <person name="Du X.Y."/>
            <person name="Qiu B.Y."/>
            <person name="Chen P.T."/>
            <person name="Zhang W."/>
            <person name="Slipinski A."/>
            <person name="Escalona H.E."/>
            <person name="Waterhouse R.M."/>
            <person name="Zwick A."/>
            <person name="Pang H."/>
        </authorList>
    </citation>
    <scope>NUCLEOTIDE SEQUENCE [LARGE SCALE GENOMIC DNA]</scope>
    <source>
        <strain evidence="5">SYSU2018</strain>
    </source>
</reference>
<comment type="subcellular location">
    <subcellularLocation>
        <location evidence="1">Nucleus</location>
    </subcellularLocation>
</comment>
<gene>
    <name evidence="5" type="ORF">HHI36_009848</name>
</gene>
<evidence type="ECO:0000313" key="6">
    <source>
        <dbReference type="Proteomes" id="UP001516400"/>
    </source>
</evidence>
<feature type="compositionally biased region" description="Basic residues" evidence="3">
    <location>
        <begin position="397"/>
        <end position="408"/>
    </location>
</feature>
<dbReference type="AlphaFoldDB" id="A0ABD2MH26"/>
<feature type="compositionally biased region" description="Acidic residues" evidence="3">
    <location>
        <begin position="434"/>
        <end position="443"/>
    </location>
</feature>
<dbReference type="Pfam" id="PF03221">
    <property type="entry name" value="HTH_Tnp_Tc5"/>
    <property type="match status" value="1"/>
</dbReference>
<comment type="caution">
    <text evidence="5">The sequence shown here is derived from an EMBL/GenBank/DDBJ whole genome shotgun (WGS) entry which is preliminary data.</text>
</comment>
<evidence type="ECO:0000313" key="5">
    <source>
        <dbReference type="EMBL" id="KAL3265643.1"/>
    </source>
</evidence>
<feature type="region of interest" description="Disordered" evidence="3">
    <location>
        <begin position="395"/>
        <end position="450"/>
    </location>
</feature>
<organism evidence="5 6">
    <name type="scientific">Cryptolaemus montrouzieri</name>
    <dbReference type="NCBI Taxonomy" id="559131"/>
    <lineage>
        <taxon>Eukaryota</taxon>
        <taxon>Metazoa</taxon>
        <taxon>Ecdysozoa</taxon>
        <taxon>Arthropoda</taxon>
        <taxon>Hexapoda</taxon>
        <taxon>Insecta</taxon>
        <taxon>Pterygota</taxon>
        <taxon>Neoptera</taxon>
        <taxon>Endopterygota</taxon>
        <taxon>Coleoptera</taxon>
        <taxon>Polyphaga</taxon>
        <taxon>Cucujiformia</taxon>
        <taxon>Coccinelloidea</taxon>
        <taxon>Coccinellidae</taxon>
        <taxon>Scymninae</taxon>
        <taxon>Scymnini</taxon>
        <taxon>Cryptolaemus</taxon>
    </lineage>
</organism>
<protein>
    <recommendedName>
        <fullName evidence="4">HTH CENPB-type domain-containing protein</fullName>
    </recommendedName>
</protein>
<sequence length="470" mass="52866">MPRKYKRKIGAPVRATWSEEALCKAFGEMDKGQVGVNEISRRYGIPSRTLRRRYAKKSCEKLTLGKHPTLDFDNEKRLVAHIQKLVKAGFPTTRQDVRRLAFKFAEKLGSENSFNKETRMASQHWLKSFLERHPELSIRQAKETKNWMLSHKDRTINRYVAGKLIGNAWARAATSSNAVNRFRARGIFPYNPSAIPDSYFAISDNSFQNIDEENLAQDQPVARELDANADVTSYYVEPQPGPSSSTVNSEREPDFGFSLYEDLAADAIIIPIEGNVSPSILSQNHNVETVEVITPGELYLEECSPVVKIQNLDEGNLAQDQPVAKELDANADVNSYYVEPQPGPSSSTINREPVTVEVITPSKYLNECSPIPKIPVPLYERGKQGAAVLNSEEHINSKKAKLKGKAKKYTPDKPRKNNQKSVPKKKRPRFSSESEQEFDESDSDLTASDKVNTQCRECFDDYASTKSTAD</sequence>
<dbReference type="Proteomes" id="UP001516400">
    <property type="component" value="Unassembled WGS sequence"/>
</dbReference>
<dbReference type="SMART" id="SM00674">
    <property type="entry name" value="CENPB"/>
    <property type="match status" value="1"/>
</dbReference>
<dbReference type="SUPFAM" id="SSF46689">
    <property type="entry name" value="Homeodomain-like"/>
    <property type="match status" value="1"/>
</dbReference>